<dbReference type="Pfam" id="PF02682">
    <property type="entry name" value="CT_C_D"/>
    <property type="match status" value="1"/>
</dbReference>
<keyword evidence="6" id="KW-1185">Reference proteome</keyword>
<evidence type="ECO:0000256" key="1">
    <source>
        <dbReference type="ARBA" id="ARBA00022741"/>
    </source>
</evidence>
<feature type="domain" description="Carboxyltransferase" evidence="4">
    <location>
        <begin position="15"/>
        <end position="220"/>
    </location>
</feature>
<reference evidence="5 6" key="1">
    <citation type="submission" date="2017-05" db="EMBL/GenBank/DDBJ databases">
        <title>Complete and WGS of Bordetella genogroups.</title>
        <authorList>
            <person name="Spilker T."/>
            <person name="LiPuma J."/>
        </authorList>
    </citation>
    <scope>NUCLEOTIDE SEQUENCE [LARGE SCALE GENOMIC DNA]</scope>
    <source>
        <strain evidence="5 6">AU10456</strain>
    </source>
</reference>
<dbReference type="Gene3D" id="3.30.1360.40">
    <property type="match status" value="1"/>
</dbReference>
<dbReference type="InterPro" id="IPR010016">
    <property type="entry name" value="PxpB"/>
</dbReference>
<proteinExistence type="predicted"/>
<dbReference type="EMBL" id="NEVP01000001">
    <property type="protein sequence ID" value="OZI55428.1"/>
    <property type="molecule type" value="Genomic_DNA"/>
</dbReference>
<evidence type="ECO:0000256" key="3">
    <source>
        <dbReference type="ARBA" id="ARBA00022840"/>
    </source>
</evidence>
<dbReference type="NCBIfam" id="TIGR00370">
    <property type="entry name" value="5-oxoprolinase subunit PxpB"/>
    <property type="match status" value="1"/>
</dbReference>
<keyword evidence="3" id="KW-0067">ATP-binding</keyword>
<keyword evidence="1" id="KW-0547">Nucleotide-binding</keyword>
<dbReference type="PANTHER" id="PTHR34698">
    <property type="entry name" value="5-OXOPROLINASE SUBUNIT B"/>
    <property type="match status" value="1"/>
</dbReference>
<dbReference type="InterPro" id="IPR003833">
    <property type="entry name" value="CT_C_D"/>
</dbReference>
<dbReference type="Gene3D" id="2.40.100.10">
    <property type="entry name" value="Cyclophilin-like"/>
    <property type="match status" value="1"/>
</dbReference>
<gene>
    <name evidence="5" type="ORF">CAL25_03260</name>
</gene>
<organism evidence="5 6">
    <name type="scientific">Bordetella genomosp. 5</name>
    <dbReference type="NCBI Taxonomy" id="1395608"/>
    <lineage>
        <taxon>Bacteria</taxon>
        <taxon>Pseudomonadati</taxon>
        <taxon>Pseudomonadota</taxon>
        <taxon>Betaproteobacteria</taxon>
        <taxon>Burkholderiales</taxon>
        <taxon>Alcaligenaceae</taxon>
        <taxon>Bordetella</taxon>
    </lineage>
</organism>
<sequence>MPESSNPSSPAETAWQILPQGDRCLVFQLGDTISEAVGQQCLGLAQALRDAAWPGVTDVVPSFTKVAVHYRPLPDGSGPTFASLRTLIEARLRDGIVVAERASREVSIPVCYGGEHGPDLDDVARAAGISPQAVIDLHTQPGAMVYMLGFAPGHAYIGVHDERLGIGRRDTPRSVVPIGSVAIANRQSVIYPNRLPGGWNIIGATPLTMFDPARDPAALLQPGDRIRFVAIDEAEFDRLRAQETP</sequence>
<dbReference type="Proteomes" id="UP000216913">
    <property type="component" value="Unassembled WGS sequence"/>
</dbReference>
<dbReference type="OrthoDB" id="9778567at2"/>
<keyword evidence="2 5" id="KW-0378">Hydrolase</keyword>
<dbReference type="PANTHER" id="PTHR34698:SF2">
    <property type="entry name" value="5-OXOPROLINASE SUBUNIT B"/>
    <property type="match status" value="1"/>
</dbReference>
<comment type="caution">
    <text evidence="5">The sequence shown here is derived from an EMBL/GenBank/DDBJ whole genome shotgun (WGS) entry which is preliminary data.</text>
</comment>
<dbReference type="AlphaFoldDB" id="A0A261U0F8"/>
<evidence type="ECO:0000313" key="5">
    <source>
        <dbReference type="EMBL" id="OZI55428.1"/>
    </source>
</evidence>
<name>A0A261U0F8_9BORD</name>
<dbReference type="SMART" id="SM00796">
    <property type="entry name" value="AHS1"/>
    <property type="match status" value="1"/>
</dbReference>
<protein>
    <submittedName>
        <fullName evidence="5">Allophanate hydrolase</fullName>
    </submittedName>
</protein>
<dbReference type="RefSeq" id="WP_094798484.1">
    <property type="nucleotide sequence ID" value="NZ_NEVP01000001.1"/>
</dbReference>
<accession>A0A261U0F8</accession>
<dbReference type="SUPFAM" id="SSF160467">
    <property type="entry name" value="PH0987 N-terminal domain-like"/>
    <property type="match status" value="1"/>
</dbReference>
<evidence type="ECO:0000259" key="4">
    <source>
        <dbReference type="SMART" id="SM00796"/>
    </source>
</evidence>
<dbReference type="GO" id="GO:0016787">
    <property type="term" value="F:hydrolase activity"/>
    <property type="evidence" value="ECO:0007669"/>
    <property type="project" value="UniProtKB-KW"/>
</dbReference>
<evidence type="ECO:0000313" key="6">
    <source>
        <dbReference type="Proteomes" id="UP000216913"/>
    </source>
</evidence>
<dbReference type="SUPFAM" id="SSF50891">
    <property type="entry name" value="Cyclophilin-like"/>
    <property type="match status" value="1"/>
</dbReference>
<dbReference type="GO" id="GO:0005524">
    <property type="term" value="F:ATP binding"/>
    <property type="evidence" value="ECO:0007669"/>
    <property type="project" value="UniProtKB-KW"/>
</dbReference>
<dbReference type="InterPro" id="IPR029000">
    <property type="entry name" value="Cyclophilin-like_dom_sf"/>
</dbReference>
<evidence type="ECO:0000256" key="2">
    <source>
        <dbReference type="ARBA" id="ARBA00022801"/>
    </source>
</evidence>